<feature type="region of interest" description="Disordered" evidence="1">
    <location>
        <begin position="1"/>
        <end position="24"/>
    </location>
</feature>
<feature type="region of interest" description="Disordered" evidence="1">
    <location>
        <begin position="61"/>
        <end position="82"/>
    </location>
</feature>
<proteinExistence type="predicted"/>
<protein>
    <submittedName>
        <fullName evidence="2">Uncharacterized protein</fullName>
    </submittedName>
</protein>
<comment type="caution">
    <text evidence="2">The sequence shown here is derived from an EMBL/GenBank/DDBJ whole genome shotgun (WGS) entry which is preliminary data.</text>
</comment>
<evidence type="ECO:0000256" key="1">
    <source>
        <dbReference type="SAM" id="MobiDB-lite"/>
    </source>
</evidence>
<organism evidence="2 3">
    <name type="scientific">Sarcoptes scabiei</name>
    <name type="common">Itch mite</name>
    <name type="synonym">Acarus scabiei</name>
    <dbReference type="NCBI Taxonomy" id="52283"/>
    <lineage>
        <taxon>Eukaryota</taxon>
        <taxon>Metazoa</taxon>
        <taxon>Ecdysozoa</taxon>
        <taxon>Arthropoda</taxon>
        <taxon>Chelicerata</taxon>
        <taxon>Arachnida</taxon>
        <taxon>Acari</taxon>
        <taxon>Acariformes</taxon>
        <taxon>Sarcoptiformes</taxon>
        <taxon>Astigmata</taxon>
        <taxon>Psoroptidia</taxon>
        <taxon>Sarcoptoidea</taxon>
        <taxon>Sarcoptidae</taxon>
        <taxon>Sarcoptinae</taxon>
        <taxon>Sarcoptes</taxon>
    </lineage>
</organism>
<sequence length="82" mass="9619">MPDYQQYGGSSRHSDGSNSDGAKSEKEIFRDALNRLNVWIWQCQTWIYFHGSLQNHLQHRTNWDESIRIPPTNQPDPDSNFV</sequence>
<gene>
    <name evidence="2" type="ORF">QR98_0037320</name>
</gene>
<dbReference type="AlphaFoldDB" id="A0A132A2U8"/>
<name>A0A132A2U8_SARSC</name>
<evidence type="ECO:0000313" key="3">
    <source>
        <dbReference type="Proteomes" id="UP000616769"/>
    </source>
</evidence>
<accession>A0A132A2U8</accession>
<feature type="compositionally biased region" description="Polar residues" evidence="1">
    <location>
        <begin position="7"/>
        <end position="21"/>
    </location>
</feature>
<reference evidence="2 3" key="1">
    <citation type="journal article" date="2015" name="Parasit. Vectors">
        <title>Draft genome of the scabies mite.</title>
        <authorList>
            <person name="Rider S.D.Jr."/>
            <person name="Morgan M.S."/>
            <person name="Arlian L.G."/>
        </authorList>
    </citation>
    <scope>NUCLEOTIDE SEQUENCE [LARGE SCALE GENOMIC DNA]</scope>
    <source>
        <strain evidence="2">Arlian Lab</strain>
    </source>
</reference>
<dbReference type="Proteomes" id="UP000616769">
    <property type="component" value="Unassembled WGS sequence"/>
</dbReference>
<dbReference type="VEuPathDB" id="VectorBase:SSCA003693"/>
<evidence type="ECO:0000313" key="2">
    <source>
        <dbReference type="EMBL" id="KPM05271.1"/>
    </source>
</evidence>
<dbReference type="EMBL" id="JXLN01010169">
    <property type="protein sequence ID" value="KPM05271.1"/>
    <property type="molecule type" value="Genomic_DNA"/>
</dbReference>